<evidence type="ECO:0000313" key="3">
    <source>
        <dbReference type="Proteomes" id="UP000190750"/>
    </source>
</evidence>
<dbReference type="EMBL" id="MTJN01000002">
    <property type="protein sequence ID" value="OOV06006.1"/>
    <property type="molecule type" value="Genomic_DNA"/>
</dbReference>
<sequence length="69" mass="7249">MGSISGVSGMRNAWTQVTPQRDQRQDKPAARIDADSGSDEQASPDNAVSDIGQITDMPTEFGGSEDAGH</sequence>
<protein>
    <submittedName>
        <fullName evidence="2">Uncharacterized protein</fullName>
    </submittedName>
</protein>
<reference evidence="2 3" key="1">
    <citation type="submission" date="2017-01" db="EMBL/GenBank/DDBJ databases">
        <title>Genome sequencing of Rhodoferax fermentans JCM 7819.</title>
        <authorList>
            <person name="Kim Y.J."/>
            <person name="Farh M.E.-A."/>
            <person name="Yang D.-C."/>
        </authorList>
    </citation>
    <scope>NUCLEOTIDE SEQUENCE [LARGE SCALE GENOMIC DNA]</scope>
    <source>
        <strain evidence="2 3">JCM 7819</strain>
    </source>
</reference>
<keyword evidence="3" id="KW-1185">Reference proteome</keyword>
<evidence type="ECO:0000313" key="2">
    <source>
        <dbReference type="EMBL" id="OOV06006.1"/>
    </source>
</evidence>
<proteinExistence type="predicted"/>
<dbReference type="OrthoDB" id="8903766at2"/>
<feature type="compositionally biased region" description="Basic and acidic residues" evidence="1">
    <location>
        <begin position="21"/>
        <end position="34"/>
    </location>
</feature>
<name>A0A1T1APG8_RHOFE</name>
<organism evidence="2 3">
    <name type="scientific">Rhodoferax fermentans</name>
    <dbReference type="NCBI Taxonomy" id="28066"/>
    <lineage>
        <taxon>Bacteria</taxon>
        <taxon>Pseudomonadati</taxon>
        <taxon>Pseudomonadota</taxon>
        <taxon>Betaproteobacteria</taxon>
        <taxon>Burkholderiales</taxon>
        <taxon>Comamonadaceae</taxon>
        <taxon>Rhodoferax</taxon>
    </lineage>
</organism>
<dbReference type="STRING" id="28066.RF819_04090"/>
<comment type="caution">
    <text evidence="2">The sequence shown here is derived from an EMBL/GenBank/DDBJ whole genome shotgun (WGS) entry which is preliminary data.</text>
</comment>
<dbReference type="Proteomes" id="UP000190750">
    <property type="component" value="Unassembled WGS sequence"/>
</dbReference>
<dbReference type="RefSeq" id="WP_078363785.1">
    <property type="nucleotide sequence ID" value="NZ_MTJN01000002.1"/>
</dbReference>
<gene>
    <name evidence="2" type="ORF">RF819_04090</name>
</gene>
<evidence type="ECO:0000256" key="1">
    <source>
        <dbReference type="SAM" id="MobiDB-lite"/>
    </source>
</evidence>
<dbReference type="AlphaFoldDB" id="A0A1T1APG8"/>
<feature type="region of interest" description="Disordered" evidence="1">
    <location>
        <begin position="1"/>
        <end position="69"/>
    </location>
</feature>
<accession>A0A1T1APG8</accession>